<dbReference type="PANTHER" id="PTHR48081">
    <property type="entry name" value="AB HYDROLASE SUPERFAMILY PROTEIN C4A8.06C"/>
    <property type="match status" value="1"/>
</dbReference>
<comment type="caution">
    <text evidence="3">The sequence shown here is derived from an EMBL/GenBank/DDBJ whole genome shotgun (WGS) entry which is preliminary data.</text>
</comment>
<dbReference type="EMBL" id="DXBC01000182">
    <property type="protein sequence ID" value="HIZ80388.1"/>
    <property type="molecule type" value="Genomic_DNA"/>
</dbReference>
<name>A0A9D2GJI9_9FIRM</name>
<reference evidence="3" key="1">
    <citation type="journal article" date="2021" name="PeerJ">
        <title>Extensive microbial diversity within the chicken gut microbiome revealed by metagenomics and culture.</title>
        <authorList>
            <person name="Gilroy R."/>
            <person name="Ravi A."/>
            <person name="Getino M."/>
            <person name="Pursley I."/>
            <person name="Horton D.L."/>
            <person name="Alikhan N.F."/>
            <person name="Baker D."/>
            <person name="Gharbi K."/>
            <person name="Hall N."/>
            <person name="Watson M."/>
            <person name="Adriaenssens E.M."/>
            <person name="Foster-Nyarko E."/>
            <person name="Jarju S."/>
            <person name="Secka A."/>
            <person name="Antonio M."/>
            <person name="Oren A."/>
            <person name="Chaudhuri R.R."/>
            <person name="La Ragione R."/>
            <person name="Hildebrand F."/>
            <person name="Pallen M.J."/>
        </authorList>
    </citation>
    <scope>NUCLEOTIDE SEQUENCE</scope>
    <source>
        <strain evidence="3">ChiBcec1-1093</strain>
    </source>
</reference>
<dbReference type="InterPro" id="IPR029058">
    <property type="entry name" value="AB_hydrolase_fold"/>
</dbReference>
<sequence>YKDFLKLSEEEILTRKVDGYNYKLYIYRAKNRVEKCPIHINIHGGGFVGPHAPCDSMFSSYIAHEICGIVVDLDYTTSAEASWPVAFDQVYDAAQYTFAQCEAWGGDKGRISIGGYSAGGALAAGVALKSGESGDFRLCLQVLGYPPLDNLIHPLYKKDGYHRIMAAERELAFTELYFGGDTEGMACAYGSPVYASEEQLRLVPRALIISAEGCNFRYEDEEYAGRLASVGVEVTVKRFTKARHGFIPHFGEYWKEAADLIVRSIRSARV</sequence>
<reference evidence="3" key="2">
    <citation type="submission" date="2021-04" db="EMBL/GenBank/DDBJ databases">
        <authorList>
            <person name="Gilroy R."/>
        </authorList>
    </citation>
    <scope>NUCLEOTIDE SEQUENCE</scope>
    <source>
        <strain evidence="3">ChiBcec1-1093</strain>
    </source>
</reference>
<dbReference type="Gene3D" id="3.40.50.1820">
    <property type="entry name" value="alpha/beta hydrolase"/>
    <property type="match status" value="1"/>
</dbReference>
<dbReference type="Pfam" id="PF07859">
    <property type="entry name" value="Abhydrolase_3"/>
    <property type="match status" value="1"/>
</dbReference>
<dbReference type="PANTHER" id="PTHR48081:SF8">
    <property type="entry name" value="ALPHA_BETA HYDROLASE FOLD-3 DOMAIN-CONTAINING PROTEIN-RELATED"/>
    <property type="match status" value="1"/>
</dbReference>
<feature type="non-terminal residue" evidence="3">
    <location>
        <position position="1"/>
    </location>
</feature>
<evidence type="ECO:0000313" key="4">
    <source>
        <dbReference type="Proteomes" id="UP000824101"/>
    </source>
</evidence>
<evidence type="ECO:0000259" key="2">
    <source>
        <dbReference type="Pfam" id="PF07859"/>
    </source>
</evidence>
<accession>A0A9D2GJI9</accession>
<feature type="domain" description="Alpha/beta hydrolase fold-3" evidence="2">
    <location>
        <begin position="40"/>
        <end position="247"/>
    </location>
</feature>
<evidence type="ECO:0000256" key="1">
    <source>
        <dbReference type="ARBA" id="ARBA00022801"/>
    </source>
</evidence>
<dbReference type="Proteomes" id="UP000824101">
    <property type="component" value="Unassembled WGS sequence"/>
</dbReference>
<dbReference type="SUPFAM" id="SSF53474">
    <property type="entry name" value="alpha/beta-Hydrolases"/>
    <property type="match status" value="1"/>
</dbReference>
<evidence type="ECO:0000313" key="3">
    <source>
        <dbReference type="EMBL" id="HIZ80388.1"/>
    </source>
</evidence>
<protein>
    <submittedName>
        <fullName evidence="3">Alpha/beta hydrolase</fullName>
    </submittedName>
</protein>
<dbReference type="AlphaFoldDB" id="A0A9D2GJI9"/>
<proteinExistence type="predicted"/>
<dbReference type="GO" id="GO:0016787">
    <property type="term" value="F:hydrolase activity"/>
    <property type="evidence" value="ECO:0007669"/>
    <property type="project" value="UniProtKB-KW"/>
</dbReference>
<organism evidence="3 4">
    <name type="scientific">Candidatus Lachnoclostridium stercorigallinarum</name>
    <dbReference type="NCBI Taxonomy" id="2838634"/>
    <lineage>
        <taxon>Bacteria</taxon>
        <taxon>Bacillati</taxon>
        <taxon>Bacillota</taxon>
        <taxon>Clostridia</taxon>
        <taxon>Lachnospirales</taxon>
        <taxon>Lachnospiraceae</taxon>
    </lineage>
</organism>
<dbReference type="InterPro" id="IPR050300">
    <property type="entry name" value="GDXG_lipolytic_enzyme"/>
</dbReference>
<keyword evidence="1 3" id="KW-0378">Hydrolase</keyword>
<dbReference type="InterPro" id="IPR013094">
    <property type="entry name" value="AB_hydrolase_3"/>
</dbReference>
<gene>
    <name evidence="3" type="ORF">IAA17_11440</name>
</gene>